<dbReference type="Proteomes" id="UP001595456">
    <property type="component" value="Unassembled WGS sequence"/>
</dbReference>
<accession>A0ABV7E5E8</accession>
<dbReference type="InterPro" id="IPR011008">
    <property type="entry name" value="Dimeric_a/b-barrel"/>
</dbReference>
<proteinExistence type="predicted"/>
<comment type="caution">
    <text evidence="2">The sequence shown here is derived from an EMBL/GenBank/DDBJ whole genome shotgun (WGS) entry which is preliminary data.</text>
</comment>
<dbReference type="RefSeq" id="WP_336927043.1">
    <property type="nucleotide sequence ID" value="NZ_JBANRO010000011.1"/>
</dbReference>
<feature type="domain" description="ABM" evidence="1">
    <location>
        <begin position="1"/>
        <end position="75"/>
    </location>
</feature>
<dbReference type="PANTHER" id="PTHR37811:SF2">
    <property type="entry name" value="ABM DOMAIN-CONTAINING PROTEIN"/>
    <property type="match status" value="1"/>
</dbReference>
<dbReference type="EC" id="1.14.-.-" evidence="2"/>
<name>A0ABV7E5E8_9SPHN</name>
<dbReference type="SUPFAM" id="SSF54909">
    <property type="entry name" value="Dimeric alpha+beta barrel"/>
    <property type="match status" value="1"/>
</dbReference>
<dbReference type="EMBL" id="JBHRST010000007">
    <property type="protein sequence ID" value="MFC3097195.1"/>
    <property type="molecule type" value="Genomic_DNA"/>
</dbReference>
<keyword evidence="3" id="KW-1185">Reference proteome</keyword>
<dbReference type="InterPro" id="IPR007138">
    <property type="entry name" value="ABM_dom"/>
</dbReference>
<dbReference type="Gene3D" id="3.30.70.100">
    <property type="match status" value="1"/>
</dbReference>
<sequence>MYLVVFRNTKRADMAPTAYAAAAEEMEALARAQPGFVSFKSFAAEDGEVVALSEWADEAAAHSWGRMAAHRDVQARGRAEWYAEYTLYGCANPRIHRFTHED</sequence>
<reference evidence="3" key="1">
    <citation type="journal article" date="2019" name="Int. J. Syst. Evol. Microbiol.">
        <title>The Global Catalogue of Microorganisms (GCM) 10K type strain sequencing project: providing services to taxonomists for standard genome sequencing and annotation.</title>
        <authorList>
            <consortium name="The Broad Institute Genomics Platform"/>
            <consortium name="The Broad Institute Genome Sequencing Center for Infectious Disease"/>
            <person name="Wu L."/>
            <person name="Ma J."/>
        </authorList>
    </citation>
    <scope>NUCLEOTIDE SEQUENCE [LARGE SCALE GENOMIC DNA]</scope>
    <source>
        <strain evidence="3">KCTC 52607</strain>
    </source>
</reference>
<dbReference type="PANTHER" id="PTHR37811">
    <property type="entry name" value="BLL5343 PROTEIN"/>
    <property type="match status" value="1"/>
</dbReference>
<keyword evidence="2" id="KW-0503">Monooxygenase</keyword>
<dbReference type="GO" id="GO:0004497">
    <property type="term" value="F:monooxygenase activity"/>
    <property type="evidence" value="ECO:0007669"/>
    <property type="project" value="UniProtKB-KW"/>
</dbReference>
<dbReference type="Pfam" id="PF03992">
    <property type="entry name" value="ABM"/>
    <property type="match status" value="1"/>
</dbReference>
<dbReference type="InterPro" id="IPR052936">
    <property type="entry name" value="Jasmonate_Hydroxylase-like"/>
</dbReference>
<keyword evidence="2" id="KW-0560">Oxidoreductase</keyword>
<gene>
    <name evidence="2" type="ORF">ACFODU_05205</name>
</gene>
<evidence type="ECO:0000259" key="1">
    <source>
        <dbReference type="Pfam" id="PF03992"/>
    </source>
</evidence>
<organism evidence="2 3">
    <name type="scientific">Alteraurantiacibacter palmitatis</name>
    <dbReference type="NCBI Taxonomy" id="2054628"/>
    <lineage>
        <taxon>Bacteria</taxon>
        <taxon>Pseudomonadati</taxon>
        <taxon>Pseudomonadota</taxon>
        <taxon>Alphaproteobacteria</taxon>
        <taxon>Sphingomonadales</taxon>
        <taxon>Erythrobacteraceae</taxon>
        <taxon>Alteraurantiacibacter</taxon>
    </lineage>
</organism>
<protein>
    <submittedName>
        <fullName evidence="2">Antibiotic biosynthesis monooxygenase family protein</fullName>
        <ecNumber evidence="2">1.14.-.-</ecNumber>
    </submittedName>
</protein>
<evidence type="ECO:0000313" key="3">
    <source>
        <dbReference type="Proteomes" id="UP001595456"/>
    </source>
</evidence>
<evidence type="ECO:0000313" key="2">
    <source>
        <dbReference type="EMBL" id="MFC3097195.1"/>
    </source>
</evidence>